<reference evidence="1 2" key="2">
    <citation type="submission" date="2019-09" db="EMBL/GenBank/DDBJ databases">
        <authorList>
            <person name="Mazur A."/>
        </authorList>
    </citation>
    <scope>NUCLEOTIDE SEQUENCE [LARGE SCALE GENOMIC DNA]</scope>
    <source>
        <strain evidence="1 2">3729k</strain>
    </source>
</reference>
<evidence type="ECO:0000313" key="1">
    <source>
        <dbReference type="EMBL" id="KAA2285268.1"/>
    </source>
</evidence>
<dbReference type="Proteomes" id="UP000322165">
    <property type="component" value="Unassembled WGS sequence"/>
</dbReference>
<evidence type="ECO:0000313" key="2">
    <source>
        <dbReference type="Proteomes" id="UP000322165"/>
    </source>
</evidence>
<dbReference type="AlphaFoldDB" id="A0A5B2Z981"/>
<reference evidence="1 2" key="1">
    <citation type="submission" date="2019-09" db="EMBL/GenBank/DDBJ databases">
        <title>Arenimonas chukotkensis sp. nov., a bacterium isolated from Chukotka hot spring, Arctic region, Russia.</title>
        <authorList>
            <person name="Zayulina K.S."/>
            <person name="Prokofeva M.I."/>
            <person name="Elcheninov A.G."/>
            <person name="Novikov A."/>
            <person name="Kochetkova T.V."/>
            <person name="Kublanov I.V."/>
        </authorList>
    </citation>
    <scope>NUCLEOTIDE SEQUENCE [LARGE SCALE GENOMIC DNA]</scope>
    <source>
        <strain evidence="1 2">3729k</strain>
    </source>
</reference>
<gene>
    <name evidence="1" type="ORF">F0415_04940</name>
</gene>
<dbReference type="RefSeq" id="WP_149860092.1">
    <property type="nucleotide sequence ID" value="NZ_VUOD01000003.1"/>
</dbReference>
<accession>A0A5B2Z981</accession>
<organism evidence="1 2">
    <name type="scientific">Arenimonas fontis</name>
    <dbReference type="NCBI Taxonomy" id="2608255"/>
    <lineage>
        <taxon>Bacteria</taxon>
        <taxon>Pseudomonadati</taxon>
        <taxon>Pseudomonadota</taxon>
        <taxon>Gammaproteobacteria</taxon>
        <taxon>Lysobacterales</taxon>
        <taxon>Lysobacteraceae</taxon>
        <taxon>Arenimonas</taxon>
    </lineage>
</organism>
<keyword evidence="2" id="KW-1185">Reference proteome</keyword>
<proteinExistence type="predicted"/>
<dbReference type="EMBL" id="VUOD01000003">
    <property type="protein sequence ID" value="KAA2285268.1"/>
    <property type="molecule type" value="Genomic_DNA"/>
</dbReference>
<comment type="caution">
    <text evidence="1">The sequence shown here is derived from an EMBL/GenBank/DDBJ whole genome shotgun (WGS) entry which is preliminary data.</text>
</comment>
<protein>
    <submittedName>
        <fullName evidence="1">DUF1203 domain-containing protein</fullName>
    </submittedName>
</protein>
<dbReference type="InterPro" id="IPR009593">
    <property type="entry name" value="DUF1203"/>
</dbReference>
<sequence length="162" mass="17993">MKIRIRGLSPEPFRALLDAPRDRPPAPRAVWRTVNAMPGFPCRISLADAEPGETVLLTNYLHQPADTPFQASHAIYLRPGAARWDSLDELPPVFLNRPTLALRAFDRKGWLRGAVLTANTDLLDTARELLSEPKVAYLHAHYPALGCYAAWVGRADEDDQAA</sequence>
<dbReference type="Pfam" id="PF06718">
    <property type="entry name" value="DUF1203"/>
    <property type="match status" value="1"/>
</dbReference>
<name>A0A5B2Z981_9GAMM</name>